<name>A0A6N3CLD2_9BACT</name>
<dbReference type="EMBL" id="CACRUV010000018">
    <property type="protein sequence ID" value="VYU15649.1"/>
    <property type="molecule type" value="Genomic_DNA"/>
</dbReference>
<reference evidence="1" key="1">
    <citation type="submission" date="2019-11" db="EMBL/GenBank/DDBJ databases">
        <authorList>
            <person name="Feng L."/>
        </authorList>
    </citation>
    <scope>NUCLEOTIDE SEQUENCE</scope>
    <source>
        <strain evidence="1">PmerdaeLFYP103</strain>
    </source>
</reference>
<organism evidence="1">
    <name type="scientific">Parabacteroides merdae</name>
    <dbReference type="NCBI Taxonomy" id="46503"/>
    <lineage>
        <taxon>Bacteria</taxon>
        <taxon>Pseudomonadati</taxon>
        <taxon>Bacteroidota</taxon>
        <taxon>Bacteroidia</taxon>
        <taxon>Bacteroidales</taxon>
        <taxon>Tannerellaceae</taxon>
        <taxon>Parabacteroides</taxon>
    </lineage>
</organism>
<accession>A0A6N3CLD2</accession>
<gene>
    <name evidence="1" type="ORF">PMLFYP103_01363</name>
</gene>
<proteinExistence type="predicted"/>
<protein>
    <submittedName>
        <fullName evidence="1">Uncharacterized protein</fullName>
    </submittedName>
</protein>
<dbReference type="AlphaFoldDB" id="A0A6N3CLD2"/>
<evidence type="ECO:0000313" key="1">
    <source>
        <dbReference type="EMBL" id="VYU15649.1"/>
    </source>
</evidence>
<sequence>MFGVSLYPVFLLTPDAGAFDIPQNRSDGMKPILNEGFSEKSCLLLLENSKGNQGNRTKNYYSRSPLFFHENFANQPSYYHFGLLAVVTQYIKV</sequence>